<organism evidence="2 3">
    <name type="scientific">Paramuricea clavata</name>
    <name type="common">Red gorgonian</name>
    <name type="synonym">Violescent sea-whip</name>
    <dbReference type="NCBI Taxonomy" id="317549"/>
    <lineage>
        <taxon>Eukaryota</taxon>
        <taxon>Metazoa</taxon>
        <taxon>Cnidaria</taxon>
        <taxon>Anthozoa</taxon>
        <taxon>Octocorallia</taxon>
        <taxon>Malacalcyonacea</taxon>
        <taxon>Plexauridae</taxon>
        <taxon>Paramuricea</taxon>
    </lineage>
</organism>
<evidence type="ECO:0000256" key="1">
    <source>
        <dbReference type="SAM" id="MobiDB-lite"/>
    </source>
</evidence>
<feature type="non-terminal residue" evidence="2">
    <location>
        <position position="1"/>
    </location>
</feature>
<gene>
    <name evidence="2" type="ORF">PACLA_8A085686</name>
</gene>
<evidence type="ECO:0000313" key="3">
    <source>
        <dbReference type="Proteomes" id="UP001152795"/>
    </source>
</evidence>
<feature type="region of interest" description="Disordered" evidence="1">
    <location>
        <begin position="59"/>
        <end position="121"/>
    </location>
</feature>
<evidence type="ECO:0000313" key="2">
    <source>
        <dbReference type="EMBL" id="CAB4030328.1"/>
    </source>
</evidence>
<reference evidence="2" key="1">
    <citation type="submission" date="2020-04" db="EMBL/GenBank/DDBJ databases">
        <authorList>
            <person name="Alioto T."/>
            <person name="Alioto T."/>
            <person name="Gomez Garrido J."/>
        </authorList>
    </citation>
    <scope>NUCLEOTIDE SEQUENCE</scope>
    <source>
        <strain evidence="2">A484AB</strain>
    </source>
</reference>
<name>A0A6S7JHK3_PARCT</name>
<dbReference type="EMBL" id="CACRXK020016784">
    <property type="protein sequence ID" value="CAB4030328.1"/>
    <property type="molecule type" value="Genomic_DNA"/>
</dbReference>
<sequence>ISKFVAVGSWQKHENKDRASQSPKKGQYSKIVFGKALNLNKHSSRPLNTRSLCAHRLDESEDENYNSEVSDGFSHEASSDSDYIPNDMDCTPNCGQGDRGRGRRSGRGRGLGRGRGRGCRS</sequence>
<dbReference type="AlphaFoldDB" id="A0A6S7JHK3"/>
<dbReference type="Proteomes" id="UP001152795">
    <property type="component" value="Unassembled WGS sequence"/>
</dbReference>
<feature type="region of interest" description="Disordered" evidence="1">
    <location>
        <begin position="1"/>
        <end position="27"/>
    </location>
</feature>
<proteinExistence type="predicted"/>
<feature type="compositionally biased region" description="Basic residues" evidence="1">
    <location>
        <begin position="101"/>
        <end position="121"/>
    </location>
</feature>
<accession>A0A6S7JHK3</accession>
<feature type="non-terminal residue" evidence="2">
    <location>
        <position position="121"/>
    </location>
</feature>
<keyword evidence="3" id="KW-1185">Reference proteome</keyword>
<comment type="caution">
    <text evidence="2">The sequence shown here is derived from an EMBL/GenBank/DDBJ whole genome shotgun (WGS) entry which is preliminary data.</text>
</comment>
<protein>
    <submittedName>
        <fullName evidence="2">Uncharacterized protein</fullName>
    </submittedName>
</protein>